<evidence type="ECO:0008006" key="4">
    <source>
        <dbReference type="Google" id="ProtNLM"/>
    </source>
</evidence>
<dbReference type="AlphaFoldDB" id="A0A849KDK0"/>
<name>A0A849KDK0_9MICO</name>
<keyword evidence="1" id="KW-0472">Membrane</keyword>
<sequence>MSTAVAPPAVRTAEPARGATLTGTGALVRFMLRQDRVRLTVWTASVVFFYTYFTFALNLFFDDPAAMQGRAALMETPAGIVMGGPGYGLDDYSTGVAMSNEGITWMVLALAILSILHMVRHTRAEEESNRSELVRAAVVGRHAPAVAAIITLVLVQAVIAVLSALAMVAVGDLAVADSFAMTIGSGLSALVFGAVALVVCQVVGHARTATGVSLAVFAVAFVVRAVGDIRELGGSTLSWFSPIAWAQQMRAFVDLRWWPVALSVVAIVALLVLAAVLASRRDFGGSLVETRAGRPDAAVTLRGPLAMAWLQQRWALLWSCLGLGLMWFASGTMLPGIGDMIGDMVVDNPVLAQLFGDDPSQLAVGFISVLVLYAAVCCAAYAVVMAQRPKVEESSGRAEVVFSHPVSRHRWLGAQLAVAGLGTAVLLAVSVYGLWAGAAIAGWEDQGFGDYSVVVWTHLPALAVFLGLVAALYGWAPRLTGLGWALVAYTFVVGMFGQVLDLPDWVYRVSPFDGVPEVFSEESYAGDLALLWGVAVVLTVLGFVGFRRRDLVTG</sequence>
<feature type="transmembrane region" description="Helical" evidence="1">
    <location>
        <begin position="39"/>
        <end position="61"/>
    </location>
</feature>
<gene>
    <name evidence="2" type="ORF">HLI28_03740</name>
</gene>
<protein>
    <recommendedName>
        <fullName evidence="4">ABC-2 type transport system permease protein</fullName>
    </recommendedName>
</protein>
<feature type="transmembrane region" description="Helical" evidence="1">
    <location>
        <begin position="416"/>
        <end position="441"/>
    </location>
</feature>
<dbReference type="RefSeq" id="WP_171246169.1">
    <property type="nucleotide sequence ID" value="NZ_JABFAJ010000006.1"/>
</dbReference>
<evidence type="ECO:0000256" key="1">
    <source>
        <dbReference type="SAM" id="Phobius"/>
    </source>
</evidence>
<feature type="transmembrane region" description="Helical" evidence="1">
    <location>
        <begin position="209"/>
        <end position="227"/>
    </location>
</feature>
<dbReference type="Proteomes" id="UP000557204">
    <property type="component" value="Unassembled WGS sequence"/>
</dbReference>
<feature type="transmembrane region" description="Helical" evidence="1">
    <location>
        <begin position="453"/>
        <end position="475"/>
    </location>
</feature>
<evidence type="ECO:0000313" key="3">
    <source>
        <dbReference type="Proteomes" id="UP000557204"/>
    </source>
</evidence>
<feature type="transmembrane region" description="Helical" evidence="1">
    <location>
        <begin position="482"/>
        <end position="500"/>
    </location>
</feature>
<feature type="transmembrane region" description="Helical" evidence="1">
    <location>
        <begin position="315"/>
        <end position="342"/>
    </location>
</feature>
<organism evidence="2 3">
    <name type="scientific">Isoptericola sediminis</name>
    <dbReference type="NCBI Taxonomy" id="2733572"/>
    <lineage>
        <taxon>Bacteria</taxon>
        <taxon>Bacillati</taxon>
        <taxon>Actinomycetota</taxon>
        <taxon>Actinomycetes</taxon>
        <taxon>Micrococcales</taxon>
        <taxon>Promicromonosporaceae</taxon>
        <taxon>Isoptericola</taxon>
    </lineage>
</organism>
<feature type="transmembrane region" description="Helical" evidence="1">
    <location>
        <begin position="179"/>
        <end position="202"/>
    </location>
</feature>
<feature type="transmembrane region" description="Helical" evidence="1">
    <location>
        <begin position="362"/>
        <end position="384"/>
    </location>
</feature>
<feature type="transmembrane region" description="Helical" evidence="1">
    <location>
        <begin position="143"/>
        <end position="167"/>
    </location>
</feature>
<keyword evidence="1" id="KW-1133">Transmembrane helix</keyword>
<evidence type="ECO:0000313" key="2">
    <source>
        <dbReference type="EMBL" id="NNU26653.1"/>
    </source>
</evidence>
<feature type="transmembrane region" description="Helical" evidence="1">
    <location>
        <begin position="102"/>
        <end position="122"/>
    </location>
</feature>
<keyword evidence="1" id="KW-0812">Transmembrane</keyword>
<accession>A0A849KDK0</accession>
<feature type="transmembrane region" description="Helical" evidence="1">
    <location>
        <begin position="529"/>
        <end position="546"/>
    </location>
</feature>
<dbReference type="EMBL" id="JABFAJ010000006">
    <property type="protein sequence ID" value="NNU26653.1"/>
    <property type="molecule type" value="Genomic_DNA"/>
</dbReference>
<feature type="transmembrane region" description="Helical" evidence="1">
    <location>
        <begin position="257"/>
        <end position="278"/>
    </location>
</feature>
<reference evidence="2 3" key="1">
    <citation type="submission" date="2020-05" db="EMBL/GenBank/DDBJ databases">
        <title>Genome sequence of Isoptericola sp. JC619 isolated from Chilika lagoon, India.</title>
        <authorList>
            <person name="Kumar D."/>
            <person name="Appam K."/>
            <person name="Gandham S."/>
            <person name="Uppada J."/>
            <person name="Sasikala C."/>
            <person name="Venkata Ramana C."/>
        </authorList>
    </citation>
    <scope>NUCLEOTIDE SEQUENCE [LARGE SCALE GENOMIC DNA]</scope>
    <source>
        <strain evidence="2 3">JC619</strain>
    </source>
</reference>
<comment type="caution">
    <text evidence="2">The sequence shown here is derived from an EMBL/GenBank/DDBJ whole genome shotgun (WGS) entry which is preliminary data.</text>
</comment>
<keyword evidence="3" id="KW-1185">Reference proteome</keyword>
<proteinExistence type="predicted"/>